<feature type="region of interest" description="Disordered" evidence="1">
    <location>
        <begin position="1"/>
        <end position="23"/>
    </location>
</feature>
<name>A0AAV0X2V4_9HEMI</name>
<proteinExistence type="predicted"/>
<dbReference type="EMBL" id="CARXXK010000003">
    <property type="protein sequence ID" value="CAI6362640.1"/>
    <property type="molecule type" value="Genomic_DNA"/>
</dbReference>
<evidence type="ECO:0000256" key="1">
    <source>
        <dbReference type="SAM" id="MobiDB-lite"/>
    </source>
</evidence>
<evidence type="ECO:0000313" key="3">
    <source>
        <dbReference type="Proteomes" id="UP001160148"/>
    </source>
</evidence>
<protein>
    <submittedName>
        <fullName evidence="2">Uncharacterized protein</fullName>
    </submittedName>
</protein>
<reference evidence="2 3" key="1">
    <citation type="submission" date="2023-01" db="EMBL/GenBank/DDBJ databases">
        <authorList>
            <person name="Whitehead M."/>
        </authorList>
    </citation>
    <scope>NUCLEOTIDE SEQUENCE [LARGE SCALE GENOMIC DNA]</scope>
</reference>
<comment type="caution">
    <text evidence="2">The sequence shown here is derived from an EMBL/GenBank/DDBJ whole genome shotgun (WGS) entry which is preliminary data.</text>
</comment>
<dbReference type="AlphaFoldDB" id="A0AAV0X2V4"/>
<dbReference type="Proteomes" id="UP001160148">
    <property type="component" value="Unassembled WGS sequence"/>
</dbReference>
<keyword evidence="3" id="KW-1185">Reference proteome</keyword>
<evidence type="ECO:0000313" key="2">
    <source>
        <dbReference type="EMBL" id="CAI6362640.1"/>
    </source>
</evidence>
<accession>A0AAV0X2V4</accession>
<sequence length="111" mass="11555">MKVQHAEEAFGSSAGRYGGGATDTSAAIRVPCRRREDGGDGGTCCDRSAAAKTAATATINRSDTATTAARSAVSTMTVRTVRPNSDASENLAAGQDRGRKCNFIHSFMCHI</sequence>
<gene>
    <name evidence="2" type="ORF">MEUPH1_LOCUS17694</name>
</gene>
<organism evidence="2 3">
    <name type="scientific">Macrosiphum euphorbiae</name>
    <name type="common">potato aphid</name>
    <dbReference type="NCBI Taxonomy" id="13131"/>
    <lineage>
        <taxon>Eukaryota</taxon>
        <taxon>Metazoa</taxon>
        <taxon>Ecdysozoa</taxon>
        <taxon>Arthropoda</taxon>
        <taxon>Hexapoda</taxon>
        <taxon>Insecta</taxon>
        <taxon>Pterygota</taxon>
        <taxon>Neoptera</taxon>
        <taxon>Paraneoptera</taxon>
        <taxon>Hemiptera</taxon>
        <taxon>Sternorrhyncha</taxon>
        <taxon>Aphidomorpha</taxon>
        <taxon>Aphidoidea</taxon>
        <taxon>Aphididae</taxon>
        <taxon>Macrosiphini</taxon>
        <taxon>Macrosiphum</taxon>
    </lineage>
</organism>